<name>A0A919UK64_9MICO</name>
<comment type="caution">
    <text evidence="2">The sequence shown here is derived from an EMBL/GenBank/DDBJ whole genome shotgun (WGS) entry which is preliminary data.</text>
</comment>
<gene>
    <name evidence="2" type="ORF">Dac01nite_01500</name>
</gene>
<evidence type="ECO:0000313" key="3">
    <source>
        <dbReference type="Proteomes" id="UP000652354"/>
    </source>
</evidence>
<organism evidence="2 3">
    <name type="scientific">Demequina activiva</name>
    <dbReference type="NCBI Taxonomy" id="1582364"/>
    <lineage>
        <taxon>Bacteria</taxon>
        <taxon>Bacillati</taxon>
        <taxon>Actinomycetota</taxon>
        <taxon>Actinomycetes</taxon>
        <taxon>Micrococcales</taxon>
        <taxon>Demequinaceae</taxon>
        <taxon>Demequina</taxon>
    </lineage>
</organism>
<dbReference type="InterPro" id="IPR003781">
    <property type="entry name" value="CoA-bd"/>
</dbReference>
<dbReference type="SUPFAM" id="SSF51735">
    <property type="entry name" value="NAD(P)-binding Rossmann-fold domains"/>
    <property type="match status" value="1"/>
</dbReference>
<accession>A0A919UK64</accession>
<dbReference type="PANTHER" id="PTHR33303:SF2">
    <property type="entry name" value="COA-BINDING DOMAIN-CONTAINING PROTEIN"/>
    <property type="match status" value="1"/>
</dbReference>
<dbReference type="AlphaFoldDB" id="A0A919UK64"/>
<protein>
    <submittedName>
        <fullName evidence="2">CoA-binding protein</fullName>
    </submittedName>
</protein>
<evidence type="ECO:0000259" key="1">
    <source>
        <dbReference type="SMART" id="SM00881"/>
    </source>
</evidence>
<dbReference type="InterPro" id="IPR036291">
    <property type="entry name" value="NAD(P)-bd_dom_sf"/>
</dbReference>
<proteinExistence type="predicted"/>
<reference evidence="2" key="1">
    <citation type="submission" date="2021-01" db="EMBL/GenBank/DDBJ databases">
        <title>Whole genome shotgun sequence of Demequina activiva NBRC 110675.</title>
        <authorList>
            <person name="Komaki H."/>
            <person name="Tamura T."/>
        </authorList>
    </citation>
    <scope>NUCLEOTIDE SEQUENCE</scope>
    <source>
        <strain evidence="2">NBRC 110675</strain>
    </source>
</reference>
<dbReference type="SMART" id="SM00881">
    <property type="entry name" value="CoA_binding"/>
    <property type="match status" value="1"/>
</dbReference>
<dbReference type="Gene3D" id="3.40.50.720">
    <property type="entry name" value="NAD(P)-binding Rossmann-like Domain"/>
    <property type="match status" value="1"/>
</dbReference>
<dbReference type="EMBL" id="BONR01000001">
    <property type="protein sequence ID" value="GIG53398.1"/>
    <property type="molecule type" value="Genomic_DNA"/>
</dbReference>
<keyword evidence="3" id="KW-1185">Reference proteome</keyword>
<dbReference type="PANTHER" id="PTHR33303">
    <property type="entry name" value="CYTOPLASMIC PROTEIN-RELATED"/>
    <property type="match status" value="1"/>
</dbReference>
<dbReference type="Pfam" id="PF13380">
    <property type="entry name" value="CoA_binding_2"/>
    <property type="match status" value="1"/>
</dbReference>
<feature type="domain" description="CoA-binding" evidence="1">
    <location>
        <begin position="27"/>
        <end position="123"/>
    </location>
</feature>
<dbReference type="Proteomes" id="UP000652354">
    <property type="component" value="Unassembled WGS sequence"/>
</dbReference>
<sequence>MPGDLSGEVCPAPSASHLPGDDALVELLTRARSVAVVGASPSDHRTSYAIATWLMNRTPFEIYLVNPMAEGQEIRGHGFYDSLDDLPVVPDIVDVFRRSEHVPPVADEAIDVGAAALWLQLGVVDEESAARARAAGMDVIQNHCIKVEYERLRARIDEARAA</sequence>
<evidence type="ECO:0000313" key="2">
    <source>
        <dbReference type="EMBL" id="GIG53398.1"/>
    </source>
</evidence>